<dbReference type="RefSeq" id="WP_189385042.1">
    <property type="nucleotide sequence ID" value="NZ_BAABFY010000014.1"/>
</dbReference>
<dbReference type="EMBL" id="BMYS01000010">
    <property type="protein sequence ID" value="GGW87413.1"/>
    <property type="molecule type" value="Genomic_DNA"/>
</dbReference>
<dbReference type="InterPro" id="IPR041492">
    <property type="entry name" value="HAD_2"/>
</dbReference>
<accession>A0A918JLB1</accession>
<dbReference type="SFLD" id="SFLDG01132">
    <property type="entry name" value="C1.5.3:_5'-Nucleotidase_Like"/>
    <property type="match status" value="1"/>
</dbReference>
<dbReference type="NCBIfam" id="TIGR01993">
    <property type="entry name" value="Pyr-5-nucltdase"/>
    <property type="match status" value="1"/>
</dbReference>
<dbReference type="NCBIfam" id="TIGR01509">
    <property type="entry name" value="HAD-SF-IA-v3"/>
    <property type="match status" value="1"/>
</dbReference>
<dbReference type="SFLD" id="SFLDG01129">
    <property type="entry name" value="C1.5:_HAD__Beta-PGM__Phosphata"/>
    <property type="match status" value="1"/>
</dbReference>
<reference evidence="1" key="2">
    <citation type="submission" date="2020-09" db="EMBL/GenBank/DDBJ databases">
        <authorList>
            <person name="Sun Q."/>
            <person name="Kim S."/>
        </authorList>
    </citation>
    <scope>NUCLEOTIDE SEQUENCE</scope>
    <source>
        <strain evidence="1">KCTC 23732</strain>
    </source>
</reference>
<dbReference type="Gene3D" id="1.10.150.450">
    <property type="match status" value="1"/>
</dbReference>
<name>A0A918JLB1_9BURK</name>
<dbReference type="InterPro" id="IPR036412">
    <property type="entry name" value="HAD-like_sf"/>
</dbReference>
<dbReference type="InterPro" id="IPR023214">
    <property type="entry name" value="HAD_sf"/>
</dbReference>
<dbReference type="Pfam" id="PF13419">
    <property type="entry name" value="HAD_2"/>
    <property type="match status" value="1"/>
</dbReference>
<keyword evidence="2" id="KW-1185">Reference proteome</keyword>
<evidence type="ECO:0000313" key="2">
    <source>
        <dbReference type="Proteomes" id="UP000608345"/>
    </source>
</evidence>
<dbReference type="PANTHER" id="PTHR12725">
    <property type="entry name" value="HALOACID DEHALOGENASE-LIKE HYDROLASE"/>
    <property type="match status" value="1"/>
</dbReference>
<dbReference type="PANTHER" id="PTHR12725:SF117">
    <property type="entry name" value="HALOACID DEHALOGENASE-LIKE HYDROLASE"/>
    <property type="match status" value="1"/>
</dbReference>
<gene>
    <name evidence="1" type="ORF">GCM10011450_16740</name>
</gene>
<comment type="caution">
    <text evidence="1">The sequence shown here is derived from an EMBL/GenBank/DDBJ whole genome shotgun (WGS) entry which is preliminary data.</text>
</comment>
<evidence type="ECO:0000313" key="1">
    <source>
        <dbReference type="EMBL" id="GGW87413.1"/>
    </source>
</evidence>
<organism evidence="1 2">
    <name type="scientific">Advenella faeciporci</name>
    <dbReference type="NCBI Taxonomy" id="797535"/>
    <lineage>
        <taxon>Bacteria</taxon>
        <taxon>Pseudomonadati</taxon>
        <taxon>Pseudomonadota</taxon>
        <taxon>Betaproteobacteria</taxon>
        <taxon>Burkholderiales</taxon>
        <taxon>Alcaligenaceae</taxon>
    </lineage>
</organism>
<sequence>MRCSNLIKPLSAKAIHKKTNRVWLFDLDNTLHDASHAVFAQIDVSMTKAIMKALGIGFVPATALRQKYWERYGATMIGMERHHGVNASRFLHMSHDFHAPDFVKPERNLAGLLQNVPGIKYILTNAPHSYACSVLDTLGIRHCFAGICSIDQMRLQGTFRPKPSPTLMHQLLCQLKCKPTETILVEDTLKNLKIAKQLHMKTVHIFNAGTPFSSKHIIRPAYVDLRVKSVHELLRHPFSHS</sequence>
<dbReference type="Gene3D" id="3.40.50.1000">
    <property type="entry name" value="HAD superfamily/HAD-like"/>
    <property type="match status" value="1"/>
</dbReference>
<dbReference type="InterPro" id="IPR010237">
    <property type="entry name" value="Pyr-5-nucltdase"/>
</dbReference>
<dbReference type="InterPro" id="IPR006439">
    <property type="entry name" value="HAD-SF_hydro_IA"/>
</dbReference>
<reference evidence="1" key="1">
    <citation type="journal article" date="2014" name="Int. J. Syst. Evol. Microbiol.">
        <title>Complete genome sequence of Corynebacterium casei LMG S-19264T (=DSM 44701T), isolated from a smear-ripened cheese.</title>
        <authorList>
            <consortium name="US DOE Joint Genome Institute (JGI-PGF)"/>
            <person name="Walter F."/>
            <person name="Albersmeier A."/>
            <person name="Kalinowski J."/>
            <person name="Ruckert C."/>
        </authorList>
    </citation>
    <scope>NUCLEOTIDE SEQUENCE</scope>
    <source>
        <strain evidence="1">KCTC 23732</strain>
    </source>
</reference>
<proteinExistence type="predicted"/>
<dbReference type="SFLD" id="SFLDS00003">
    <property type="entry name" value="Haloacid_Dehalogenase"/>
    <property type="match status" value="1"/>
</dbReference>
<dbReference type="SUPFAM" id="SSF56784">
    <property type="entry name" value="HAD-like"/>
    <property type="match status" value="1"/>
</dbReference>
<dbReference type="AlphaFoldDB" id="A0A918JLB1"/>
<protein>
    <submittedName>
        <fullName evidence="1">Pyrimidine 5'-nucleotidase</fullName>
    </submittedName>
</protein>
<dbReference type="Proteomes" id="UP000608345">
    <property type="component" value="Unassembled WGS sequence"/>
</dbReference>